<proteinExistence type="predicted"/>
<dbReference type="AlphaFoldDB" id="A0A291B717"/>
<reference evidence="2" key="1">
    <citation type="submission" date="2017-04" db="EMBL/GenBank/DDBJ databases">
        <title>Genome evolution of the luminous symbionts of deep sea anglerfish.</title>
        <authorList>
            <person name="Hendry T.A."/>
        </authorList>
    </citation>
    <scope>NUCLEOTIDE SEQUENCE [LARGE SCALE GENOMIC DNA]</scope>
</reference>
<organism evidence="1 2">
    <name type="scientific">Candidatus Enterovibrio altilux</name>
    <dbReference type="NCBI Taxonomy" id="1927128"/>
    <lineage>
        <taxon>Bacteria</taxon>
        <taxon>Pseudomonadati</taxon>
        <taxon>Pseudomonadota</taxon>
        <taxon>Gammaproteobacteria</taxon>
        <taxon>Vibrionales</taxon>
        <taxon>Vibrionaceae</taxon>
        <taxon>Enterovibrio</taxon>
    </lineage>
</organism>
<gene>
    <name evidence="1" type="ORF">BTN50_0249</name>
</gene>
<keyword evidence="2" id="KW-1185">Reference proteome</keyword>
<dbReference type="KEGG" id="elux:BTN50_0249"/>
<evidence type="ECO:0000313" key="1">
    <source>
        <dbReference type="EMBL" id="ATF08787.1"/>
    </source>
</evidence>
<protein>
    <submittedName>
        <fullName evidence="1">Uncharacterized protein</fullName>
    </submittedName>
</protein>
<sequence length="40" mass="4598">MRSSSSKSYWNLLPELVLKNKTTPNRNKALSERPKLLIIA</sequence>
<evidence type="ECO:0000313" key="2">
    <source>
        <dbReference type="Proteomes" id="UP000218160"/>
    </source>
</evidence>
<dbReference type="EMBL" id="CP020660">
    <property type="protein sequence ID" value="ATF08787.1"/>
    <property type="molecule type" value="Genomic_DNA"/>
</dbReference>
<dbReference type="Proteomes" id="UP000218160">
    <property type="component" value="Chromosome 1"/>
</dbReference>
<name>A0A291B717_9GAMM</name>
<accession>A0A291B717</accession>